<dbReference type="EMBL" id="JAELXT010000046">
    <property type="protein sequence ID" value="MBJ6128326.1"/>
    <property type="molecule type" value="Genomic_DNA"/>
</dbReference>
<gene>
    <name evidence="2" type="ORF">JAO75_23280</name>
</gene>
<evidence type="ECO:0000313" key="3">
    <source>
        <dbReference type="Proteomes" id="UP000620670"/>
    </source>
</evidence>
<feature type="compositionally biased region" description="Basic residues" evidence="1">
    <location>
        <begin position="90"/>
        <end position="102"/>
    </location>
</feature>
<keyword evidence="3" id="KW-1185">Reference proteome</keyword>
<feature type="region of interest" description="Disordered" evidence="1">
    <location>
        <begin position="74"/>
        <end position="102"/>
    </location>
</feature>
<organism evidence="2 3">
    <name type="scientific">Microvirga splendida</name>
    <dbReference type="NCBI Taxonomy" id="2795727"/>
    <lineage>
        <taxon>Bacteria</taxon>
        <taxon>Pseudomonadati</taxon>
        <taxon>Pseudomonadota</taxon>
        <taxon>Alphaproteobacteria</taxon>
        <taxon>Hyphomicrobiales</taxon>
        <taxon>Methylobacteriaceae</taxon>
        <taxon>Microvirga</taxon>
    </lineage>
</organism>
<dbReference type="RefSeq" id="WP_199051598.1">
    <property type="nucleotide sequence ID" value="NZ_JAELXT010000046.1"/>
</dbReference>
<comment type="caution">
    <text evidence="2">The sequence shown here is derived from an EMBL/GenBank/DDBJ whole genome shotgun (WGS) entry which is preliminary data.</text>
</comment>
<accession>A0ABS0Y7Q4</accession>
<proteinExistence type="predicted"/>
<evidence type="ECO:0000256" key="1">
    <source>
        <dbReference type="SAM" id="MobiDB-lite"/>
    </source>
</evidence>
<reference evidence="3" key="1">
    <citation type="submission" date="2020-12" db="EMBL/GenBank/DDBJ databases">
        <title>Hymenobacter sp.</title>
        <authorList>
            <person name="Kim M.K."/>
        </authorList>
    </citation>
    <scope>NUCLEOTIDE SEQUENCE [LARGE SCALE GENOMIC DNA]</scope>
    <source>
        <strain evidence="3">BT325</strain>
    </source>
</reference>
<sequence>MARIRSASVAIGLMWRLTLQPWQGASSGSIDDGKNMAAWHPFDQKILAVLGEAVAQDRLDIAEHLLQALEALDDEPGRGSSLGDAYLRVARPRRRRHPRQAS</sequence>
<evidence type="ECO:0000313" key="2">
    <source>
        <dbReference type="EMBL" id="MBJ6128326.1"/>
    </source>
</evidence>
<name>A0ABS0Y7Q4_9HYPH</name>
<dbReference type="Proteomes" id="UP000620670">
    <property type="component" value="Unassembled WGS sequence"/>
</dbReference>
<protein>
    <submittedName>
        <fullName evidence="2">Uncharacterized protein</fullName>
    </submittedName>
</protein>